<dbReference type="InterPro" id="IPR036663">
    <property type="entry name" value="Fumarylacetoacetase_C_sf"/>
</dbReference>
<evidence type="ECO:0000259" key="15">
    <source>
        <dbReference type="Pfam" id="PF09298"/>
    </source>
</evidence>
<dbReference type="NCBIfam" id="TIGR01266">
    <property type="entry name" value="fum_ac_acetase"/>
    <property type="match status" value="1"/>
</dbReference>
<comment type="cofactor">
    <cofactor evidence="13">
        <name>Mg(2+)</name>
        <dbReference type="ChEBI" id="CHEBI:18420"/>
    </cofactor>
    <cofactor evidence="13">
        <name>Ca(2+)</name>
        <dbReference type="ChEBI" id="CHEBI:29108"/>
    </cofactor>
</comment>
<evidence type="ECO:0000256" key="13">
    <source>
        <dbReference type="RuleBase" id="RU366008"/>
    </source>
</evidence>
<dbReference type="InterPro" id="IPR005959">
    <property type="entry name" value="Fumarylacetoacetase"/>
</dbReference>
<proteinExistence type="inferred from homology"/>
<feature type="binding site" evidence="12">
    <location>
        <position position="204"/>
    </location>
    <ligand>
        <name>Ca(2+)</name>
        <dbReference type="ChEBI" id="CHEBI:29108"/>
    </ligand>
</feature>
<evidence type="ECO:0000256" key="2">
    <source>
        <dbReference type="ARBA" id="ARBA00010211"/>
    </source>
</evidence>
<feature type="domain" description="Fumarylacetoacetase-like C-terminal" evidence="14">
    <location>
        <begin position="161"/>
        <end position="398"/>
    </location>
</feature>
<evidence type="ECO:0000256" key="12">
    <source>
        <dbReference type="PIRSR" id="PIRSR605959-3"/>
    </source>
</evidence>
<dbReference type="GO" id="GO:0006572">
    <property type="term" value="P:L-tyrosine catabolic process"/>
    <property type="evidence" value="ECO:0007669"/>
    <property type="project" value="UniProtKB-UniRule"/>
</dbReference>
<feature type="binding site" evidence="12">
    <location>
        <position position="202"/>
    </location>
    <ligand>
        <name>Ca(2+)</name>
        <dbReference type="ChEBI" id="CHEBI:29108"/>
    </ligand>
</feature>
<dbReference type="GO" id="GO:0006559">
    <property type="term" value="P:L-phenylalanine catabolic process"/>
    <property type="evidence" value="ECO:0007669"/>
    <property type="project" value="UniProtKB-UniRule"/>
</dbReference>
<dbReference type="Proteomes" id="UP000053789">
    <property type="component" value="Unassembled WGS sequence"/>
</dbReference>
<dbReference type="UniPathway" id="UPA00139">
    <property type="reaction ID" value="UER00341"/>
</dbReference>
<dbReference type="InterPro" id="IPR036462">
    <property type="entry name" value="Fumarylacetoacetase_N_sf"/>
</dbReference>
<feature type="binding site" evidence="11">
    <location>
        <position position="131"/>
    </location>
    <ligand>
        <name>substrate</name>
    </ligand>
</feature>
<organism evidence="16 17">
    <name type="scientific">Cladophialophora bantiana (strain ATCC 10958 / CBS 173.52 / CDC B-1940 / NIH 8579)</name>
    <name type="common">Xylohypha bantiana</name>
    <dbReference type="NCBI Taxonomy" id="1442370"/>
    <lineage>
        <taxon>Eukaryota</taxon>
        <taxon>Fungi</taxon>
        <taxon>Dikarya</taxon>
        <taxon>Ascomycota</taxon>
        <taxon>Pezizomycotina</taxon>
        <taxon>Eurotiomycetes</taxon>
        <taxon>Chaetothyriomycetidae</taxon>
        <taxon>Chaetothyriales</taxon>
        <taxon>Herpotrichiellaceae</taxon>
        <taxon>Cladophialophora</taxon>
    </lineage>
</organism>
<feature type="active site" description="Proton acceptor" evidence="10">
    <location>
        <position position="136"/>
    </location>
</feature>
<dbReference type="EC" id="3.7.1.2" evidence="3 13"/>
<dbReference type="GO" id="GO:1902000">
    <property type="term" value="P:homogentisate catabolic process"/>
    <property type="evidence" value="ECO:0007669"/>
    <property type="project" value="TreeGrafter"/>
</dbReference>
<dbReference type="AlphaFoldDB" id="A0A0D2F6B8"/>
<comment type="catalytic activity">
    <reaction evidence="13">
        <text>4-fumarylacetoacetate + H2O = acetoacetate + fumarate + H(+)</text>
        <dbReference type="Rhea" id="RHEA:10244"/>
        <dbReference type="ChEBI" id="CHEBI:13705"/>
        <dbReference type="ChEBI" id="CHEBI:15377"/>
        <dbReference type="ChEBI" id="CHEBI:15378"/>
        <dbReference type="ChEBI" id="CHEBI:18034"/>
        <dbReference type="ChEBI" id="CHEBI:29806"/>
        <dbReference type="EC" id="3.7.1.2"/>
    </reaction>
</comment>
<dbReference type="SUPFAM" id="SSF63433">
    <property type="entry name" value="Fumarylacetoacetate hydrolase, FAH, N-terminal domain"/>
    <property type="match status" value="1"/>
</dbReference>
<evidence type="ECO:0000256" key="5">
    <source>
        <dbReference type="ARBA" id="ARBA00022801"/>
    </source>
</evidence>
<name>A0A0D2F6B8_CLAB1</name>
<dbReference type="Pfam" id="PF01557">
    <property type="entry name" value="FAA_hydrolase"/>
    <property type="match status" value="1"/>
</dbReference>
<protein>
    <recommendedName>
        <fullName evidence="3 13">Fumarylacetoacetase</fullName>
        <ecNumber evidence="3 13">3.7.1.2</ecNumber>
    </recommendedName>
    <alternativeName>
        <fullName evidence="13">Fumarylacetoacetate hydrolase</fullName>
    </alternativeName>
</protein>
<dbReference type="InterPro" id="IPR015377">
    <property type="entry name" value="Fumarylacetoacetase_N"/>
</dbReference>
<comment type="pathway">
    <text evidence="1 13">Amino-acid degradation; L-phenylalanine degradation; acetoacetate and fumarate from L-phenylalanine: step 6/6.</text>
</comment>
<evidence type="ECO:0000256" key="9">
    <source>
        <dbReference type="ARBA" id="ARBA00023232"/>
    </source>
</evidence>
<evidence type="ECO:0000256" key="4">
    <source>
        <dbReference type="ARBA" id="ARBA00022723"/>
    </source>
</evidence>
<dbReference type="GeneID" id="27694253"/>
<comment type="similarity">
    <text evidence="2 13">Belongs to the FAH family.</text>
</comment>
<feature type="binding site" evidence="11">
    <location>
        <position position="352"/>
    </location>
    <ligand>
        <name>substrate</name>
    </ligand>
</feature>
<evidence type="ECO:0000256" key="7">
    <source>
        <dbReference type="ARBA" id="ARBA00022842"/>
    </source>
</evidence>
<dbReference type="InterPro" id="IPR011234">
    <property type="entry name" value="Fumarylacetoacetase-like_C"/>
</dbReference>
<dbReference type="EMBL" id="KN846981">
    <property type="protein sequence ID" value="KIW97741.1"/>
    <property type="molecule type" value="Genomic_DNA"/>
</dbReference>
<evidence type="ECO:0000256" key="3">
    <source>
        <dbReference type="ARBA" id="ARBA00012094"/>
    </source>
</evidence>
<keyword evidence="4 12" id="KW-0479">Metal-binding</keyword>
<dbReference type="Gene3D" id="2.30.30.230">
    <property type="entry name" value="Fumarylacetoacetase, N-terminal domain"/>
    <property type="match status" value="1"/>
</dbReference>
<keyword evidence="5 13" id="KW-0378">Hydrolase</keyword>
<keyword evidence="8 13" id="KW-0828">Tyrosine catabolism</keyword>
<dbReference type="OrthoDB" id="9971669at2759"/>
<dbReference type="PANTHER" id="PTHR43069">
    <property type="entry name" value="FUMARYLACETOACETASE"/>
    <property type="match status" value="1"/>
</dbReference>
<feature type="binding site" evidence="12">
    <location>
        <position position="260"/>
    </location>
    <ligand>
        <name>Mg(2+)</name>
        <dbReference type="ChEBI" id="CHEBI:18420"/>
    </ligand>
</feature>
<keyword evidence="6 12" id="KW-0106">Calcium</keyword>
<evidence type="ECO:0000256" key="1">
    <source>
        <dbReference type="ARBA" id="ARBA00004782"/>
    </source>
</evidence>
<dbReference type="PANTHER" id="PTHR43069:SF2">
    <property type="entry name" value="FUMARYLACETOACETASE"/>
    <property type="match status" value="1"/>
</dbReference>
<feature type="binding site" evidence="12">
    <location>
        <position position="256"/>
    </location>
    <ligand>
        <name>Mg(2+)</name>
        <dbReference type="ChEBI" id="CHEBI:18420"/>
    </ligand>
</feature>
<evidence type="ECO:0000313" key="16">
    <source>
        <dbReference type="EMBL" id="KIW97741.1"/>
    </source>
</evidence>
<feature type="binding site" evidence="11">
    <location>
        <position position="145"/>
    </location>
    <ligand>
        <name>substrate</name>
    </ligand>
</feature>
<dbReference type="SUPFAM" id="SSF56529">
    <property type="entry name" value="FAH"/>
    <property type="match status" value="1"/>
</dbReference>
<feature type="binding site" evidence="11">
    <location>
        <position position="243"/>
    </location>
    <ligand>
        <name>substrate</name>
    </ligand>
</feature>
<keyword evidence="7 12" id="KW-0460">Magnesium</keyword>
<evidence type="ECO:0000313" key="17">
    <source>
        <dbReference type="Proteomes" id="UP000053789"/>
    </source>
</evidence>
<evidence type="ECO:0000256" key="8">
    <source>
        <dbReference type="ARBA" id="ARBA00022878"/>
    </source>
</evidence>
<feature type="binding site" evidence="12">
    <location>
        <position position="129"/>
    </location>
    <ligand>
        <name>Ca(2+)</name>
        <dbReference type="ChEBI" id="CHEBI:29108"/>
    </ligand>
</feature>
<sequence length="426" mass="46933">MCSWIEVKDSSDFSLQNLPYGVFSTKGTDARIGVAIGDWVFDLKVLAEGGVFDDLEFDLETLKNTTLNAYAALEKTVHQKVRQRLQKLLEKDTQLGHVLKDNKPLHNKAFFPQSGVNMHLPMKIGDYTDFFVGLHHAKTCAGLVRPGQTIEQICPCFYNLPIAYNGRASSVVVSGTPFHRPSGQFPVDGEVISGPCLKLDIEVEFAAFIGRGNEFGCPIDVDHAEDHIFGFVLLNDWSARDIQMYEATLMGPFNGKSFCTTISPWVVPLESLEPFRVAPKETPRKLPKYLTEKREKSAYDIPIRATLELNFEKYRVTDCSTSNVIFSFAQMIAHHTSGGCPLQTGDLIATGTLSGPTRGEAGCLLEQTRGGKEPFEMFAEDSSKGSVQRTFCEDNDTIIFTAHAKSNDGLGNVGFGTCQGKVLPAI</sequence>
<evidence type="ECO:0000256" key="6">
    <source>
        <dbReference type="ARBA" id="ARBA00022837"/>
    </source>
</evidence>
<reference evidence="16" key="1">
    <citation type="submission" date="2015-01" db="EMBL/GenBank/DDBJ databases">
        <title>The Genome Sequence of Cladophialophora bantiana CBS 173.52.</title>
        <authorList>
            <consortium name="The Broad Institute Genomics Platform"/>
            <person name="Cuomo C."/>
            <person name="de Hoog S."/>
            <person name="Gorbushina A."/>
            <person name="Stielow B."/>
            <person name="Teixiera M."/>
            <person name="Abouelleil A."/>
            <person name="Chapman S.B."/>
            <person name="Priest M."/>
            <person name="Young S.K."/>
            <person name="Wortman J."/>
            <person name="Nusbaum C."/>
            <person name="Birren B."/>
        </authorList>
    </citation>
    <scope>NUCLEOTIDE SEQUENCE [LARGE SCALE GENOMIC DNA]</scope>
    <source>
        <strain evidence="16">CBS 173.52</strain>
    </source>
</reference>
<dbReference type="HOGENOM" id="CLU_026207_2_0_1"/>
<feature type="binding site" evidence="12">
    <location>
        <position position="236"/>
    </location>
    <ligand>
        <name>Mg(2+)</name>
        <dbReference type="ChEBI" id="CHEBI:18420"/>
    </ligand>
</feature>
<keyword evidence="17" id="KW-1185">Reference proteome</keyword>
<gene>
    <name evidence="16" type="ORF">Z519_01325</name>
</gene>
<accession>A0A0D2F6B8</accession>
<dbReference type="Pfam" id="PF09298">
    <property type="entry name" value="FAA_hydrolase_N"/>
    <property type="match status" value="1"/>
</dbReference>
<dbReference type="GO" id="GO:0004334">
    <property type="term" value="F:fumarylacetoacetase activity"/>
    <property type="evidence" value="ECO:0007669"/>
    <property type="project" value="UniProtKB-UniRule"/>
</dbReference>
<evidence type="ECO:0000259" key="14">
    <source>
        <dbReference type="Pfam" id="PF01557"/>
    </source>
</evidence>
<evidence type="ECO:0000256" key="11">
    <source>
        <dbReference type="PIRSR" id="PIRSR605959-2"/>
    </source>
</evidence>
<dbReference type="Gene3D" id="3.90.850.10">
    <property type="entry name" value="Fumarylacetoacetase-like, C-terminal domain"/>
    <property type="match status" value="1"/>
</dbReference>
<dbReference type="GO" id="GO:0046872">
    <property type="term" value="F:metal ion binding"/>
    <property type="evidence" value="ECO:0007669"/>
    <property type="project" value="UniProtKB-UniRule"/>
</dbReference>
<dbReference type="RefSeq" id="XP_016624410.1">
    <property type="nucleotide sequence ID" value="XM_016759082.1"/>
</dbReference>
<evidence type="ECO:0000256" key="10">
    <source>
        <dbReference type="PIRSR" id="PIRSR605959-1"/>
    </source>
</evidence>
<feature type="domain" description="Fumarylacetoacetase N-terminal" evidence="15">
    <location>
        <begin position="16"/>
        <end position="121"/>
    </location>
</feature>
<feature type="binding site" evidence="12">
    <location>
        <position position="236"/>
    </location>
    <ligand>
        <name>Ca(2+)</name>
        <dbReference type="ChEBI" id="CHEBI:29108"/>
    </ligand>
</feature>
<keyword evidence="9 13" id="KW-0585">Phenylalanine catabolism</keyword>